<organism evidence="2 3">
    <name type="scientific">Actinokineospora bangkokensis</name>
    <dbReference type="NCBI Taxonomy" id="1193682"/>
    <lineage>
        <taxon>Bacteria</taxon>
        <taxon>Bacillati</taxon>
        <taxon>Actinomycetota</taxon>
        <taxon>Actinomycetes</taxon>
        <taxon>Pseudonocardiales</taxon>
        <taxon>Pseudonocardiaceae</taxon>
        <taxon>Actinokineospora</taxon>
    </lineage>
</organism>
<dbReference type="Pfam" id="PF13454">
    <property type="entry name" value="NAD_binding_9"/>
    <property type="match status" value="1"/>
</dbReference>
<comment type="caution">
    <text evidence="2">The sequence shown here is derived from an EMBL/GenBank/DDBJ whole genome shotgun (WGS) entry which is preliminary data.</text>
</comment>
<gene>
    <name evidence="2" type="ORF">BJP25_21710</name>
</gene>
<dbReference type="Proteomes" id="UP000186040">
    <property type="component" value="Unassembled WGS sequence"/>
</dbReference>
<protein>
    <recommendedName>
        <fullName evidence="1">FAD-dependent urate hydroxylase HpyO/Asp monooxygenase CreE-like FAD/NAD(P)-binding domain-containing protein</fullName>
    </recommendedName>
</protein>
<accession>A0A1Q9LL93</accession>
<keyword evidence="3" id="KW-1185">Reference proteome</keyword>
<dbReference type="SUPFAM" id="SSF51905">
    <property type="entry name" value="FAD/NAD(P)-binding domain"/>
    <property type="match status" value="1"/>
</dbReference>
<dbReference type="InterPro" id="IPR038732">
    <property type="entry name" value="HpyO/CreE_NAD-binding"/>
</dbReference>
<dbReference type="InterPro" id="IPR052189">
    <property type="entry name" value="L-asp_N-monooxygenase_NS-form"/>
</dbReference>
<reference evidence="2 3" key="1">
    <citation type="submission" date="2016-10" db="EMBL/GenBank/DDBJ databases">
        <title>The Draft Genome Sequence of Actinokineospora bangkokensis 44EHWT reveals the biosynthetic pathway of antifungal compounds Thailandins with unusual extender unit butylmalonyl-CoA.</title>
        <authorList>
            <person name="Greule A."/>
            <person name="Intra B."/>
            <person name="Flemming S."/>
            <person name="Rommel M.G."/>
            <person name="Panbangred W."/>
            <person name="Bechthold A."/>
        </authorList>
    </citation>
    <scope>NUCLEOTIDE SEQUENCE [LARGE SCALE GENOMIC DNA]</scope>
    <source>
        <strain evidence="2 3">44EHW</strain>
    </source>
</reference>
<dbReference type="PANTHER" id="PTHR40254:SF1">
    <property type="entry name" value="BLR0577 PROTEIN"/>
    <property type="match status" value="1"/>
</dbReference>
<dbReference type="AlphaFoldDB" id="A0A1Q9LL93"/>
<sequence>MAVERMAARLAEEGSAREVDLHLIDAVEVGAGRVYRTDQPGWFLMNTVAGMVSAFSGVPDGGPVRAGAGPSLYEWWAERDPAASPDGYASRADFGRYTRFVLDSVAATLPPGVRLHRVRAEVADLEPHGAGHLLRFADGRELRADQVVLTTGHSVPELTGVEKALADFAAERPGLRYLRGDSAADMPLDDIPAGSPVGVIGMGLSFYDVLAALTLGRGGVFDERPDGSLRYTPSGREPLVLAGSRSGMPLPARGRNQKPPRFAYRPVLFTQDNFRTHGGQLDFRREVLPWLLAEVDLVRCATQLRLRSGEEAAAGFTAAVARAAESGAVPDVCAMAAVHGVVCAPADLDALARPFAGRRFADRAEFDAALVAEVAADLAEADRGNVDSPLKAALDVLRDCRGAIMRLADFAGLTPDSHRDDLIGWYGPRSAFLAAGPPAERLRQVLALLAAGVLRVIGPHAVFDPDPAAGRFAVSSPVVGGARELVDTVVDARIPSPDLDRDLNPLVVRLRERGTWTTYANGHFRTGGVAVTTSPFHPVDATGRPVRSLHVVGIPTEHTRWFMQVGSNRPGLWGDLVHDADAIAAHVLKAGT</sequence>
<name>A0A1Q9LL93_9PSEU</name>
<dbReference type="STRING" id="1193682.BJP25_21710"/>
<proteinExistence type="predicted"/>
<evidence type="ECO:0000313" key="3">
    <source>
        <dbReference type="Proteomes" id="UP000186040"/>
    </source>
</evidence>
<evidence type="ECO:0000259" key="1">
    <source>
        <dbReference type="Pfam" id="PF13454"/>
    </source>
</evidence>
<evidence type="ECO:0000313" key="2">
    <source>
        <dbReference type="EMBL" id="OLR92769.1"/>
    </source>
</evidence>
<feature type="domain" description="FAD-dependent urate hydroxylase HpyO/Asp monooxygenase CreE-like FAD/NAD(P)-binding" evidence="1">
    <location>
        <begin position="6"/>
        <end position="153"/>
    </location>
</feature>
<dbReference type="PANTHER" id="PTHR40254">
    <property type="entry name" value="BLR0577 PROTEIN"/>
    <property type="match status" value="1"/>
</dbReference>
<dbReference type="InterPro" id="IPR036188">
    <property type="entry name" value="FAD/NAD-bd_sf"/>
</dbReference>
<dbReference type="EMBL" id="MKQR01000016">
    <property type="protein sequence ID" value="OLR92769.1"/>
    <property type="molecule type" value="Genomic_DNA"/>
</dbReference>